<reference evidence="2" key="1">
    <citation type="journal article" date="2023" name="Access Microbiol">
        <title>De-novo genome assembly for Akanthomyces muscarius, a biocontrol agent of insect agricultural pests.</title>
        <authorList>
            <person name="Erdos Z."/>
            <person name="Studholme D.J."/>
            <person name="Raymond B."/>
            <person name="Sharma M."/>
        </authorList>
    </citation>
    <scope>NUCLEOTIDE SEQUENCE</scope>
    <source>
        <strain evidence="2">Ve6</strain>
    </source>
</reference>
<sequence>MCLLFDTLIRHSELDVFYDEATFMTKGLRTPLLHRRFQGGSGQTPLPKKKNLLSSSGEEGAGRAGVARLRPG</sequence>
<protein>
    <submittedName>
        <fullName evidence="2">Uncharacterized protein</fullName>
    </submittedName>
</protein>
<proteinExistence type="predicted"/>
<dbReference type="AlphaFoldDB" id="A0A9W8Q8G2"/>
<dbReference type="EMBL" id="JAJHUN010000010">
    <property type="protein sequence ID" value="KAJ4147331.1"/>
    <property type="molecule type" value="Genomic_DNA"/>
</dbReference>
<dbReference type="GeneID" id="80889021"/>
<dbReference type="KEGG" id="amus:LMH87_001862"/>
<comment type="caution">
    <text evidence="2">The sequence shown here is derived from an EMBL/GenBank/DDBJ whole genome shotgun (WGS) entry which is preliminary data.</text>
</comment>
<dbReference type="RefSeq" id="XP_056050272.1">
    <property type="nucleotide sequence ID" value="XM_056193211.1"/>
</dbReference>
<keyword evidence="3" id="KW-1185">Reference proteome</keyword>
<accession>A0A9W8Q8G2</accession>
<gene>
    <name evidence="2" type="ORF">LMH87_001862</name>
</gene>
<name>A0A9W8Q8G2_AKAMU</name>
<evidence type="ECO:0000313" key="2">
    <source>
        <dbReference type="EMBL" id="KAJ4147331.1"/>
    </source>
</evidence>
<organism evidence="2 3">
    <name type="scientific">Akanthomyces muscarius</name>
    <name type="common">Entomopathogenic fungus</name>
    <name type="synonym">Lecanicillium muscarium</name>
    <dbReference type="NCBI Taxonomy" id="2231603"/>
    <lineage>
        <taxon>Eukaryota</taxon>
        <taxon>Fungi</taxon>
        <taxon>Dikarya</taxon>
        <taxon>Ascomycota</taxon>
        <taxon>Pezizomycotina</taxon>
        <taxon>Sordariomycetes</taxon>
        <taxon>Hypocreomycetidae</taxon>
        <taxon>Hypocreales</taxon>
        <taxon>Cordycipitaceae</taxon>
        <taxon>Akanthomyces</taxon>
    </lineage>
</organism>
<feature type="compositionally biased region" description="Low complexity" evidence="1">
    <location>
        <begin position="52"/>
        <end position="72"/>
    </location>
</feature>
<evidence type="ECO:0000256" key="1">
    <source>
        <dbReference type="SAM" id="MobiDB-lite"/>
    </source>
</evidence>
<evidence type="ECO:0000313" key="3">
    <source>
        <dbReference type="Proteomes" id="UP001144673"/>
    </source>
</evidence>
<feature type="region of interest" description="Disordered" evidence="1">
    <location>
        <begin position="36"/>
        <end position="72"/>
    </location>
</feature>
<dbReference type="Proteomes" id="UP001144673">
    <property type="component" value="Chromosome 3"/>
</dbReference>